<comment type="caution">
    <text evidence="1">The sequence shown here is derived from an EMBL/GenBank/DDBJ whole genome shotgun (WGS) entry which is preliminary data.</text>
</comment>
<name>A0ABS7UZI5_9BACI</name>
<gene>
    <name evidence="1" type="ORF">K9V48_26860</name>
</gene>
<organism evidence="1 2">
    <name type="scientific">Metabacillus rhizolycopersici</name>
    <dbReference type="NCBI Taxonomy" id="2875709"/>
    <lineage>
        <taxon>Bacteria</taxon>
        <taxon>Bacillati</taxon>
        <taxon>Bacillota</taxon>
        <taxon>Bacilli</taxon>
        <taxon>Bacillales</taxon>
        <taxon>Bacillaceae</taxon>
        <taxon>Metabacillus</taxon>
    </lineage>
</organism>
<keyword evidence="2" id="KW-1185">Reference proteome</keyword>
<reference evidence="1" key="1">
    <citation type="submission" date="2024-05" db="EMBL/GenBank/DDBJ databases">
        <title>Metabacillus sp. nov., isolated from the rhizosphere soil of tomato plants.</title>
        <authorList>
            <person name="Ma R."/>
        </authorList>
    </citation>
    <scope>NUCLEOTIDE SEQUENCE</scope>
    <source>
        <strain evidence="1">DBTR6</strain>
    </source>
</reference>
<proteinExistence type="predicted"/>
<evidence type="ECO:0000313" key="1">
    <source>
        <dbReference type="EMBL" id="MBZ5753736.1"/>
    </source>
</evidence>
<evidence type="ECO:0000313" key="2">
    <source>
        <dbReference type="Proteomes" id="UP001165287"/>
    </source>
</evidence>
<protein>
    <submittedName>
        <fullName evidence="1">Uncharacterized protein</fullName>
    </submittedName>
</protein>
<dbReference type="Proteomes" id="UP001165287">
    <property type="component" value="Unassembled WGS sequence"/>
</dbReference>
<sequence>MDSIDMLLAGKKVHSKRVYRGFYFDEDILNIIDRVPKNYKSELVNESLRKIFKDKGLLE</sequence>
<accession>A0ABS7UZI5</accession>
<dbReference type="EMBL" id="JAIQUM010000145">
    <property type="protein sequence ID" value="MBZ5753736.1"/>
    <property type="molecule type" value="Genomic_DNA"/>
</dbReference>
<dbReference type="RefSeq" id="WP_224142143.1">
    <property type="nucleotide sequence ID" value="NZ_JAIQUM010000145.1"/>
</dbReference>